<reference evidence="24 25" key="1">
    <citation type="submission" date="2024-05" db="EMBL/GenBank/DDBJ databases">
        <title>Genetic variation in Jamaican populations of the coffee berry borer (Hypothenemus hampei).</title>
        <authorList>
            <person name="Errbii M."/>
            <person name="Myrie A."/>
        </authorList>
    </citation>
    <scope>NUCLEOTIDE SEQUENCE [LARGE SCALE GENOMIC DNA]</scope>
    <source>
        <strain evidence="24">JA-Hopewell-2020-01-JO</strain>
        <tissue evidence="24">Whole body</tissue>
    </source>
</reference>
<comment type="function">
    <text evidence="19">Catalyzes the 2 serial methylation steps for the conversion of the 7-monomethylguanosine (m(7)G) caps of snRNAs and snoRNAs to a 2,2,7-trimethylguanosine (m(2,2,7)G) cap structure. The enzyme is specific for guanine, and N7 methylation must precede N2 methylation. Hypermethylation of the m7G cap of U snRNAs leads to their concentration in nuclear foci, their colocalization with coilin and the formation of canonical Cajal bodies (CBs). Plays a role in transcriptional regulation.</text>
</comment>
<evidence type="ECO:0000256" key="16">
    <source>
        <dbReference type="ARBA" id="ARBA00048763"/>
    </source>
</evidence>
<dbReference type="InterPro" id="IPR019012">
    <property type="entry name" value="RNA_cap_Gua-N2-MeTrfase"/>
</dbReference>
<evidence type="ECO:0000256" key="23">
    <source>
        <dbReference type="SAM" id="MobiDB-lite"/>
    </source>
</evidence>
<evidence type="ECO:0000256" key="2">
    <source>
        <dbReference type="ARBA" id="ARBA00004496"/>
    </source>
</evidence>
<keyword evidence="25" id="KW-1185">Reference proteome</keyword>
<keyword evidence="7" id="KW-0489">Methyltransferase</keyword>
<dbReference type="SUPFAM" id="SSF53335">
    <property type="entry name" value="S-adenosyl-L-methionine-dependent methyltransferases"/>
    <property type="match status" value="1"/>
</dbReference>
<dbReference type="GO" id="GO:0005737">
    <property type="term" value="C:cytoplasm"/>
    <property type="evidence" value="ECO:0007669"/>
    <property type="project" value="UniProtKB-SubCell"/>
</dbReference>
<comment type="subcellular location">
    <subcellularLocation>
        <location evidence="2">Cytoplasm</location>
    </subcellularLocation>
    <subcellularLocation>
        <location evidence="1">Nucleus</location>
        <location evidence="1">Cajal body</location>
    </subcellularLocation>
    <subcellularLocation>
        <location evidence="3">Nucleus</location>
        <location evidence="3">Nucleolus</location>
    </subcellularLocation>
</comment>
<evidence type="ECO:0000256" key="4">
    <source>
        <dbReference type="ARBA" id="ARBA00018517"/>
    </source>
</evidence>
<evidence type="ECO:0000256" key="5">
    <source>
        <dbReference type="ARBA" id="ARBA00022490"/>
    </source>
</evidence>
<dbReference type="PANTHER" id="PTHR14741">
    <property type="entry name" value="S-ADENOSYLMETHIONINE-DEPENDENT METHYLTRANSFERASE RELATED"/>
    <property type="match status" value="1"/>
</dbReference>
<keyword evidence="6" id="KW-0597">Phosphoprotein</keyword>
<feature type="compositionally biased region" description="Acidic residues" evidence="23">
    <location>
        <begin position="41"/>
        <end position="56"/>
    </location>
</feature>
<evidence type="ECO:0000256" key="9">
    <source>
        <dbReference type="ARBA" id="ARBA00022691"/>
    </source>
</evidence>
<dbReference type="PANTHER" id="PTHR14741:SF32">
    <property type="entry name" value="TRIMETHYLGUANOSINE SYNTHASE"/>
    <property type="match status" value="1"/>
</dbReference>
<comment type="catalytic activity">
    <reaction evidence="15">
        <text>a 5'-end (N(7)-methyl 5'-triphosphoguanosine)-ribonucleoside in snoRNA + S-adenosyl-L-methionine = a 5'-end (N(2),N(7)-dimethyl 5'-triphosphoguanosine)-ribonucleoside in snoRNA + S-adenosyl-L-homocysteine + H(+)</text>
        <dbReference type="Rhea" id="RHEA:78475"/>
        <dbReference type="Rhea" id="RHEA-COMP:19086"/>
        <dbReference type="Rhea" id="RHEA-COMP:19088"/>
        <dbReference type="ChEBI" id="CHEBI:15378"/>
        <dbReference type="ChEBI" id="CHEBI:57856"/>
        <dbReference type="ChEBI" id="CHEBI:59789"/>
        <dbReference type="ChEBI" id="CHEBI:156461"/>
        <dbReference type="ChEBI" id="CHEBI:172880"/>
    </reaction>
    <physiologicalReaction direction="left-to-right" evidence="15">
        <dbReference type="Rhea" id="RHEA:78476"/>
    </physiologicalReaction>
</comment>
<dbReference type="GO" id="GO:0032259">
    <property type="term" value="P:methylation"/>
    <property type="evidence" value="ECO:0007669"/>
    <property type="project" value="UniProtKB-KW"/>
</dbReference>
<evidence type="ECO:0000256" key="6">
    <source>
        <dbReference type="ARBA" id="ARBA00022553"/>
    </source>
</evidence>
<evidence type="ECO:0000256" key="8">
    <source>
        <dbReference type="ARBA" id="ARBA00022679"/>
    </source>
</evidence>
<keyword evidence="11" id="KW-0804">Transcription</keyword>
<protein>
    <recommendedName>
        <fullName evidence="4">Trimethylguanosine synthase</fullName>
    </recommendedName>
    <alternativeName>
        <fullName evidence="18">Cap-specific guanine-N(2) methyltransferase</fullName>
    </alternativeName>
    <alternativeName>
        <fullName evidence="21">Nuclear receptor coactivator 6-interacting protein</fullName>
    </alternativeName>
    <alternativeName>
        <fullName evidence="22">PRIP-interacting protein with methyltransferase motif</fullName>
    </alternativeName>
</protein>
<evidence type="ECO:0000256" key="18">
    <source>
        <dbReference type="ARBA" id="ARBA00049790"/>
    </source>
</evidence>
<evidence type="ECO:0000256" key="17">
    <source>
        <dbReference type="ARBA" id="ARBA00049075"/>
    </source>
</evidence>
<dbReference type="GO" id="GO:0005730">
    <property type="term" value="C:nucleolus"/>
    <property type="evidence" value="ECO:0007669"/>
    <property type="project" value="UniProtKB-SubCell"/>
</dbReference>
<evidence type="ECO:0000256" key="15">
    <source>
        <dbReference type="ARBA" id="ARBA00048740"/>
    </source>
</evidence>
<comment type="catalytic activity">
    <reaction evidence="14">
        <text>a 5'-end (N(2),N(7)-dimethyl 5'-triphosphoguanosine)-ribonucleoside in snoRNA + S-adenosyl-L-methionine = a 5'-end (N(2),N(2),N(7)-trimethyl 5'-triphosphoguanosine)-ribonucleoside in snoRNA + S-adenosyl-L-homocysteine + H(+)</text>
        <dbReference type="Rhea" id="RHEA:78507"/>
        <dbReference type="Rhea" id="RHEA-COMP:19088"/>
        <dbReference type="Rhea" id="RHEA-COMP:19090"/>
        <dbReference type="ChEBI" id="CHEBI:15378"/>
        <dbReference type="ChEBI" id="CHEBI:57856"/>
        <dbReference type="ChEBI" id="CHEBI:59789"/>
        <dbReference type="ChEBI" id="CHEBI:167623"/>
        <dbReference type="ChEBI" id="CHEBI:172880"/>
    </reaction>
    <physiologicalReaction direction="left-to-right" evidence="14">
        <dbReference type="Rhea" id="RHEA:78508"/>
    </physiologicalReaction>
</comment>
<evidence type="ECO:0000256" key="3">
    <source>
        <dbReference type="ARBA" id="ARBA00004604"/>
    </source>
</evidence>
<dbReference type="FunFam" id="3.40.50.150:FF:000066">
    <property type="entry name" value="Trimethylguanosine synthase 1"/>
    <property type="match status" value="1"/>
</dbReference>
<evidence type="ECO:0000256" key="1">
    <source>
        <dbReference type="ARBA" id="ARBA00004408"/>
    </source>
</evidence>
<feature type="compositionally biased region" description="Low complexity" evidence="23">
    <location>
        <begin position="71"/>
        <end position="82"/>
    </location>
</feature>
<keyword evidence="10" id="KW-0805">Transcription regulation</keyword>
<feature type="compositionally biased region" description="Low complexity" evidence="23">
    <location>
        <begin position="254"/>
        <end position="275"/>
    </location>
</feature>
<sequence>MIMSCVEQVVLALIRFQNPGDNQETLCIFSRAFARKTLEETVADSEPSDLEEDDPDAPGASSDPTDEVFCNNSSRNSSVVDVTKSNRSEDQTEQSETDSQLHESDDDDLEIKWQKYWSENGEKLIWKSWIDKYSDYINPDYLPQRKLSESNESGLGNPTVNPKTQFPFDDKSIKTLSQTPLLLTRCLSTSDDKISQEISEGWNPLSPLSVDCETDAERLLSSRCGSYASGRSHRTVDSMTNVTRMTVSSIDLCSSQSSDNSISSVSSVSSSSESSSVDEEYQDQWNSLWKENYEHEYILHYNKFIANFTGKTELGSLTAASSETLIVDCLSDSVRNISVYETSEDELCKDEPDNSTLMQSMGLPTYFGRNLGSNKYICNKTIPLETDAVAMTQRVKAALELIKVHHSEKNLNGNIEFKMRNIKRQNERLSFRQAKHIHFDDDGNVACEEILPIAQEAIEAESEESIDKSEEEIPEKEDTIAKKVKKKNRKRTKRISFPPEVEANPSVKKFWLRRFSLFSRFDEGIKLDEESWYSVTPEKIAKHAAERCSCKVIVDAFCGAGGNSIQFAQTCDKVIAIDIDPEKIELARNNASVYGVAEKIEFINGDFFKLAASLKADVIFLSPPWGGPNYIKQKTFDLETLQPCGFSDLYAIAKQVSKNVAAFLPKNSDISTLWKAAGPGGRVEVEQDFLNKRLISITAYYNELVKE</sequence>
<feature type="region of interest" description="Disordered" evidence="23">
    <location>
        <begin position="40"/>
        <end position="105"/>
    </location>
</feature>
<evidence type="ECO:0000256" key="14">
    <source>
        <dbReference type="ARBA" id="ARBA00047418"/>
    </source>
</evidence>
<comment type="catalytic activity">
    <reaction evidence="17">
        <text>a 5'-end (N(7)-methyl 5'-triphosphoguanosine)-ribonucleoside in snRNA + S-adenosyl-L-methionine = a 5'-end (N(2),N(7)-dimethyl 5'-triphosphoguanosine)-ribonucleoside in snRNA + S-adenosyl-L-homocysteine + H(+)</text>
        <dbReference type="Rhea" id="RHEA:78471"/>
        <dbReference type="Rhea" id="RHEA-COMP:19085"/>
        <dbReference type="Rhea" id="RHEA-COMP:19087"/>
        <dbReference type="ChEBI" id="CHEBI:15378"/>
        <dbReference type="ChEBI" id="CHEBI:57856"/>
        <dbReference type="ChEBI" id="CHEBI:59789"/>
        <dbReference type="ChEBI" id="CHEBI:156461"/>
        <dbReference type="ChEBI" id="CHEBI:172880"/>
    </reaction>
    <physiologicalReaction direction="left-to-right" evidence="17">
        <dbReference type="Rhea" id="RHEA:78472"/>
    </physiologicalReaction>
</comment>
<evidence type="ECO:0000256" key="12">
    <source>
        <dbReference type="ARBA" id="ARBA00023242"/>
    </source>
</evidence>
<dbReference type="Proteomes" id="UP001566132">
    <property type="component" value="Unassembled WGS sequence"/>
</dbReference>
<keyword evidence="9" id="KW-0949">S-adenosyl-L-methionine</keyword>
<evidence type="ECO:0000256" key="11">
    <source>
        <dbReference type="ARBA" id="ARBA00023163"/>
    </source>
</evidence>
<proteinExistence type="inferred from homology"/>
<evidence type="ECO:0000256" key="20">
    <source>
        <dbReference type="ARBA" id="ARBA00064494"/>
    </source>
</evidence>
<feature type="region of interest" description="Disordered" evidence="23">
    <location>
        <begin position="254"/>
        <end position="276"/>
    </location>
</feature>
<evidence type="ECO:0000256" key="22">
    <source>
        <dbReference type="ARBA" id="ARBA00081504"/>
    </source>
</evidence>
<dbReference type="Pfam" id="PF09445">
    <property type="entry name" value="Methyltransf_15"/>
    <property type="match status" value="1"/>
</dbReference>
<evidence type="ECO:0000313" key="24">
    <source>
        <dbReference type="EMBL" id="KAL1517508.1"/>
    </source>
</evidence>
<evidence type="ECO:0000256" key="7">
    <source>
        <dbReference type="ARBA" id="ARBA00022603"/>
    </source>
</evidence>
<name>A0ABD1FFV0_HYPHA</name>
<dbReference type="InterPro" id="IPR029063">
    <property type="entry name" value="SAM-dependent_MTases_sf"/>
</dbReference>
<dbReference type="EMBL" id="JBDJPC010000001">
    <property type="protein sequence ID" value="KAL1517508.1"/>
    <property type="molecule type" value="Genomic_DNA"/>
</dbReference>
<comment type="caution">
    <text evidence="24">The sequence shown here is derived from an EMBL/GenBank/DDBJ whole genome shotgun (WGS) entry which is preliminary data.</text>
</comment>
<keyword evidence="12" id="KW-0539">Nucleus</keyword>
<dbReference type="Gene3D" id="3.40.50.150">
    <property type="entry name" value="Vaccinia Virus protein VP39"/>
    <property type="match status" value="1"/>
</dbReference>
<keyword evidence="5" id="KW-0963">Cytoplasm</keyword>
<comment type="similarity">
    <text evidence="13">Belongs to the methyltransferase superfamily. Trimethylguanosine synthase family.</text>
</comment>
<organism evidence="24 25">
    <name type="scientific">Hypothenemus hampei</name>
    <name type="common">Coffee berry borer</name>
    <dbReference type="NCBI Taxonomy" id="57062"/>
    <lineage>
        <taxon>Eukaryota</taxon>
        <taxon>Metazoa</taxon>
        <taxon>Ecdysozoa</taxon>
        <taxon>Arthropoda</taxon>
        <taxon>Hexapoda</taxon>
        <taxon>Insecta</taxon>
        <taxon>Pterygota</taxon>
        <taxon>Neoptera</taxon>
        <taxon>Endopterygota</taxon>
        <taxon>Coleoptera</taxon>
        <taxon>Polyphaga</taxon>
        <taxon>Cucujiformia</taxon>
        <taxon>Curculionidae</taxon>
        <taxon>Scolytinae</taxon>
        <taxon>Hypothenemus</taxon>
    </lineage>
</organism>
<keyword evidence="8" id="KW-0808">Transferase</keyword>
<evidence type="ECO:0000256" key="19">
    <source>
        <dbReference type="ARBA" id="ARBA00057179"/>
    </source>
</evidence>
<dbReference type="GO" id="GO:0015030">
    <property type="term" value="C:Cajal body"/>
    <property type="evidence" value="ECO:0007669"/>
    <property type="project" value="UniProtKB-SubCell"/>
</dbReference>
<evidence type="ECO:0000313" key="25">
    <source>
        <dbReference type="Proteomes" id="UP001566132"/>
    </source>
</evidence>
<dbReference type="AlphaFoldDB" id="A0ABD1FFV0"/>
<accession>A0ABD1FFV0</accession>
<dbReference type="CDD" id="cd02440">
    <property type="entry name" value="AdoMet_MTases"/>
    <property type="match status" value="1"/>
</dbReference>
<evidence type="ECO:0000256" key="13">
    <source>
        <dbReference type="ARBA" id="ARBA00025783"/>
    </source>
</evidence>
<comment type="subunit">
    <text evidence="20">May form homooligomers. Interacts with CREBBP/CBP, EED/WAIT1, EP300/P300, NCOA6/PRIP, PPARBP/PBP and SMN.</text>
</comment>
<gene>
    <name evidence="24" type="ORF">ABEB36_001264</name>
</gene>
<dbReference type="GO" id="GO:0008168">
    <property type="term" value="F:methyltransferase activity"/>
    <property type="evidence" value="ECO:0007669"/>
    <property type="project" value="UniProtKB-KW"/>
</dbReference>
<evidence type="ECO:0000256" key="21">
    <source>
        <dbReference type="ARBA" id="ARBA00079339"/>
    </source>
</evidence>
<comment type="catalytic activity">
    <reaction evidence="16">
        <text>a 5'-end (N(2),N(7)-dimethyl 5'-triphosphoguanosine)-ribonucleoside in snRNA + S-adenosyl-L-methionine = a 5'-end (N(2),N(2),N(7)-trimethyl 5'-triphosphoguanosine)-ribonucleoside in snRNA + S-adenosyl-L-homocysteine + H(+)</text>
        <dbReference type="Rhea" id="RHEA:78479"/>
        <dbReference type="Rhea" id="RHEA-COMP:19087"/>
        <dbReference type="Rhea" id="RHEA-COMP:19089"/>
        <dbReference type="ChEBI" id="CHEBI:15378"/>
        <dbReference type="ChEBI" id="CHEBI:57856"/>
        <dbReference type="ChEBI" id="CHEBI:59789"/>
        <dbReference type="ChEBI" id="CHEBI:167623"/>
        <dbReference type="ChEBI" id="CHEBI:172880"/>
    </reaction>
    <physiologicalReaction direction="left-to-right" evidence="16">
        <dbReference type="Rhea" id="RHEA:78480"/>
    </physiologicalReaction>
</comment>
<evidence type="ECO:0000256" key="10">
    <source>
        <dbReference type="ARBA" id="ARBA00023015"/>
    </source>
</evidence>